<evidence type="ECO:0000256" key="1">
    <source>
        <dbReference type="PROSITE-ProRule" id="PRU00169"/>
    </source>
</evidence>
<name>A0A142EI65_9BACT</name>
<dbReference type="STRING" id="1727163.AO498_00330"/>
<dbReference type="Pfam" id="PF00072">
    <property type="entry name" value="Response_reg"/>
    <property type="match status" value="1"/>
</dbReference>
<feature type="modified residue" description="4-aspartylphosphate" evidence="1">
    <location>
        <position position="63"/>
    </location>
</feature>
<dbReference type="KEGG" id="alm:AO498_00330"/>
<dbReference type="Proteomes" id="UP000073816">
    <property type="component" value="Chromosome"/>
</dbReference>
<evidence type="ECO:0000313" key="4">
    <source>
        <dbReference type="Proteomes" id="UP000073816"/>
    </source>
</evidence>
<dbReference type="RefSeq" id="WP_067542122.1">
    <property type="nucleotide sequence ID" value="NZ_CP012836.1"/>
</dbReference>
<protein>
    <recommendedName>
        <fullName evidence="2">Response regulatory domain-containing protein</fullName>
    </recommendedName>
</protein>
<dbReference type="PANTHER" id="PTHR44520:SF2">
    <property type="entry name" value="RESPONSE REGULATOR RCP1"/>
    <property type="match status" value="1"/>
</dbReference>
<proteinExistence type="predicted"/>
<dbReference type="PROSITE" id="PS50110">
    <property type="entry name" value="RESPONSE_REGULATORY"/>
    <property type="match status" value="1"/>
</dbReference>
<accession>A0A142EI65</accession>
<dbReference type="EMBL" id="CP012836">
    <property type="protein sequence ID" value="AMQ54820.1"/>
    <property type="molecule type" value="Genomic_DNA"/>
</dbReference>
<dbReference type="InterPro" id="IPR011006">
    <property type="entry name" value="CheY-like_superfamily"/>
</dbReference>
<reference evidence="3 4" key="2">
    <citation type="journal article" date="2016" name="Genome Announc.">
        <title>Complete Genome Sequence of Algoriphagus sp. Strain M8-2, Isolated from a Brackish Lake.</title>
        <authorList>
            <person name="Muraguchi Y."/>
            <person name="Kushimoto K."/>
            <person name="Ohtsubo Y."/>
            <person name="Suzuki T."/>
            <person name="Dohra H."/>
            <person name="Kimbara K."/>
            <person name="Shintani M."/>
        </authorList>
    </citation>
    <scope>NUCLEOTIDE SEQUENCE [LARGE SCALE GENOMIC DNA]</scope>
    <source>
        <strain evidence="3 4">M8-2</strain>
    </source>
</reference>
<feature type="domain" description="Response regulatory" evidence="2">
    <location>
        <begin position="6"/>
        <end position="129"/>
    </location>
</feature>
<evidence type="ECO:0000313" key="3">
    <source>
        <dbReference type="EMBL" id="AMQ54820.1"/>
    </source>
</evidence>
<dbReference type="SUPFAM" id="SSF52172">
    <property type="entry name" value="CheY-like"/>
    <property type="match status" value="1"/>
</dbReference>
<dbReference type="OrthoDB" id="1524091at2"/>
<gene>
    <name evidence="3" type="ORF">AO498_00330</name>
</gene>
<dbReference type="PANTHER" id="PTHR44520">
    <property type="entry name" value="RESPONSE REGULATOR RCP1-RELATED"/>
    <property type="match status" value="1"/>
</dbReference>
<dbReference type="InterPro" id="IPR052893">
    <property type="entry name" value="TCS_response_regulator"/>
</dbReference>
<sequence length="129" mass="15182">MNRNKTICIIEDDPNYLMLTQKMIEFTTLFKEILTFRNGKQAFEGLMDRKASHGDFPDFILLDINMPIWDAWDFLDEFSKHTQDWNGVVYIITSSIDKVDESKSKEYSLVKGYLKKPVGFEKIIEIFNL</sequence>
<keyword evidence="4" id="KW-1185">Reference proteome</keyword>
<reference evidence="4" key="1">
    <citation type="submission" date="2015-09" db="EMBL/GenBank/DDBJ databases">
        <title>Complete sequence of Algoriphagus sp. M8-2.</title>
        <authorList>
            <person name="Shintani M."/>
        </authorList>
    </citation>
    <scope>NUCLEOTIDE SEQUENCE [LARGE SCALE GENOMIC DNA]</scope>
    <source>
        <strain evidence="4">M8-2</strain>
    </source>
</reference>
<organism evidence="3 4">
    <name type="scientific">Algoriphagus sanaruensis</name>
    <dbReference type="NCBI Taxonomy" id="1727163"/>
    <lineage>
        <taxon>Bacteria</taxon>
        <taxon>Pseudomonadati</taxon>
        <taxon>Bacteroidota</taxon>
        <taxon>Cytophagia</taxon>
        <taxon>Cytophagales</taxon>
        <taxon>Cyclobacteriaceae</taxon>
        <taxon>Algoriphagus</taxon>
    </lineage>
</organism>
<dbReference type="GO" id="GO:0000160">
    <property type="term" value="P:phosphorelay signal transduction system"/>
    <property type="evidence" value="ECO:0007669"/>
    <property type="project" value="InterPro"/>
</dbReference>
<dbReference type="PATRIC" id="fig|1727163.4.peg.71"/>
<keyword evidence="1" id="KW-0597">Phosphoprotein</keyword>
<dbReference type="InterPro" id="IPR001789">
    <property type="entry name" value="Sig_transdc_resp-reg_receiver"/>
</dbReference>
<dbReference type="Gene3D" id="3.40.50.2300">
    <property type="match status" value="1"/>
</dbReference>
<dbReference type="AlphaFoldDB" id="A0A142EI65"/>
<evidence type="ECO:0000259" key="2">
    <source>
        <dbReference type="PROSITE" id="PS50110"/>
    </source>
</evidence>
<dbReference type="SMART" id="SM00448">
    <property type="entry name" value="REC"/>
    <property type="match status" value="1"/>
</dbReference>